<organism evidence="1 2">
    <name type="scientific">Vicia faba</name>
    <name type="common">Broad bean</name>
    <name type="synonym">Faba vulgaris</name>
    <dbReference type="NCBI Taxonomy" id="3906"/>
    <lineage>
        <taxon>Eukaryota</taxon>
        <taxon>Viridiplantae</taxon>
        <taxon>Streptophyta</taxon>
        <taxon>Embryophyta</taxon>
        <taxon>Tracheophyta</taxon>
        <taxon>Spermatophyta</taxon>
        <taxon>Magnoliopsida</taxon>
        <taxon>eudicotyledons</taxon>
        <taxon>Gunneridae</taxon>
        <taxon>Pentapetalae</taxon>
        <taxon>rosids</taxon>
        <taxon>fabids</taxon>
        <taxon>Fabales</taxon>
        <taxon>Fabaceae</taxon>
        <taxon>Papilionoideae</taxon>
        <taxon>50 kb inversion clade</taxon>
        <taxon>NPAAA clade</taxon>
        <taxon>Hologalegina</taxon>
        <taxon>IRL clade</taxon>
        <taxon>Fabeae</taxon>
        <taxon>Vicia</taxon>
    </lineage>
</organism>
<proteinExistence type="predicted"/>
<evidence type="ECO:0000313" key="2">
    <source>
        <dbReference type="Proteomes" id="UP001157006"/>
    </source>
</evidence>
<reference evidence="1 2" key="1">
    <citation type="submission" date="2023-01" db="EMBL/GenBank/DDBJ databases">
        <authorList>
            <person name="Kreplak J."/>
        </authorList>
    </citation>
    <scope>NUCLEOTIDE SEQUENCE [LARGE SCALE GENOMIC DNA]</scope>
</reference>
<protein>
    <submittedName>
        <fullName evidence="1">Uncharacterized protein</fullName>
    </submittedName>
</protein>
<gene>
    <name evidence="1" type="ORF">VFH_VI008160</name>
</gene>
<accession>A0AAV1B091</accession>
<sequence>MVAEPNLYLQPLCQLTGEQFQDDPFGEFQQNSISINSGTRNNLRFVLRFLNVQYALSHCSFRTTFQLSGCPFCSHFTGSATAKSRQRNITMISNQLIHVRFLYLPFLSCWHLLLVYSRSITNFDQPLLDCSITITILQ</sequence>
<keyword evidence="2" id="KW-1185">Reference proteome</keyword>
<dbReference type="Proteomes" id="UP001157006">
    <property type="component" value="Chromosome 6"/>
</dbReference>
<evidence type="ECO:0000313" key="1">
    <source>
        <dbReference type="EMBL" id="CAI8616000.1"/>
    </source>
</evidence>
<dbReference type="EMBL" id="OX451741">
    <property type="protein sequence ID" value="CAI8616000.1"/>
    <property type="molecule type" value="Genomic_DNA"/>
</dbReference>
<name>A0AAV1B091_VICFA</name>
<dbReference type="AlphaFoldDB" id="A0AAV1B091"/>